<feature type="transmembrane region" description="Helical" evidence="1">
    <location>
        <begin position="90"/>
        <end position="111"/>
    </location>
</feature>
<feature type="transmembrane region" description="Helical" evidence="1">
    <location>
        <begin position="63"/>
        <end position="83"/>
    </location>
</feature>
<keyword evidence="1" id="KW-0472">Membrane</keyword>
<comment type="caution">
    <text evidence="2">The sequence shown here is derived from an EMBL/GenBank/DDBJ whole genome shotgun (WGS) entry which is preliminary data.</text>
</comment>
<accession>A0ABR9QLP3</accession>
<organism evidence="2 3">
    <name type="scientific">Litchfieldia luteola</name>
    <dbReference type="NCBI Taxonomy" id="682179"/>
    <lineage>
        <taxon>Bacteria</taxon>
        <taxon>Bacillati</taxon>
        <taxon>Bacillota</taxon>
        <taxon>Bacilli</taxon>
        <taxon>Bacillales</taxon>
        <taxon>Bacillaceae</taxon>
        <taxon>Litchfieldia</taxon>
    </lineage>
</organism>
<feature type="transmembrane region" description="Helical" evidence="1">
    <location>
        <begin position="117"/>
        <end position="134"/>
    </location>
</feature>
<feature type="transmembrane region" description="Helical" evidence="1">
    <location>
        <begin position="6"/>
        <end position="25"/>
    </location>
</feature>
<proteinExistence type="predicted"/>
<evidence type="ECO:0000313" key="3">
    <source>
        <dbReference type="Proteomes" id="UP001516662"/>
    </source>
</evidence>
<feature type="transmembrane region" description="Helical" evidence="1">
    <location>
        <begin position="37"/>
        <end position="57"/>
    </location>
</feature>
<keyword evidence="1" id="KW-0812">Transmembrane</keyword>
<dbReference type="EMBL" id="JADCLJ010000022">
    <property type="protein sequence ID" value="MBE4909407.1"/>
    <property type="molecule type" value="Genomic_DNA"/>
</dbReference>
<evidence type="ECO:0000256" key="1">
    <source>
        <dbReference type="SAM" id="Phobius"/>
    </source>
</evidence>
<evidence type="ECO:0000313" key="2">
    <source>
        <dbReference type="EMBL" id="MBE4909407.1"/>
    </source>
</evidence>
<keyword evidence="1" id="KW-1133">Transmembrane helix</keyword>
<reference evidence="2 3" key="1">
    <citation type="submission" date="2020-10" db="EMBL/GenBank/DDBJ databases">
        <title>Bacillus sp. HD4P25, an endophyte from a halophyte.</title>
        <authorList>
            <person name="Sun J.-Q."/>
        </authorList>
    </citation>
    <scope>NUCLEOTIDE SEQUENCE [LARGE SCALE GENOMIC DNA]</scope>
    <source>
        <strain evidence="2 3">YIM 93174</strain>
    </source>
</reference>
<sequence length="139" mass="15263">MGEHFIELFFYGNFLITTIIYLYIFRIRKLIGFQLGMNISILVGGMMGIASGVLLVSMYPFHFATVTIVSTLIGMGIGALFGALFDYQTLLTGFINGMMMGIMAPMIGAVLEGSESFILFIEILFICSSLLVITSRKSS</sequence>
<dbReference type="Proteomes" id="UP001516662">
    <property type="component" value="Unassembled WGS sequence"/>
</dbReference>
<gene>
    <name evidence="2" type="ORF">IMZ08_15250</name>
</gene>
<protein>
    <submittedName>
        <fullName evidence="2">Uncharacterized protein</fullName>
    </submittedName>
</protein>
<keyword evidence="3" id="KW-1185">Reference proteome</keyword>
<name>A0ABR9QLP3_9BACI</name>
<dbReference type="RefSeq" id="WP_193538004.1">
    <property type="nucleotide sequence ID" value="NZ_JADCLJ010000022.1"/>
</dbReference>